<evidence type="ECO:0000313" key="4">
    <source>
        <dbReference type="EMBL" id="MEQ2401230.1"/>
    </source>
</evidence>
<organism evidence="4 5">
    <name type="scientific">Peptoniphilus hominis</name>
    <name type="common">ex Hitch et al. 2025</name>
    <dbReference type="NCBI Taxonomy" id="3133174"/>
    <lineage>
        <taxon>Bacteria</taxon>
        <taxon>Bacillati</taxon>
        <taxon>Bacillota</taxon>
        <taxon>Tissierellia</taxon>
        <taxon>Tissierellales</taxon>
        <taxon>Peptoniphilaceae</taxon>
        <taxon>Peptoniphilus</taxon>
    </lineage>
</organism>
<dbReference type="Proteomes" id="UP001447979">
    <property type="component" value="Unassembled WGS sequence"/>
</dbReference>
<evidence type="ECO:0000259" key="3">
    <source>
        <dbReference type="Pfam" id="PF13421"/>
    </source>
</evidence>
<dbReference type="PANTHER" id="PTHR37826:SF2">
    <property type="entry name" value="ZINC-RIBBON DOMAIN-CONTAINING PROTEIN"/>
    <property type="match status" value="1"/>
</dbReference>
<dbReference type="InterPro" id="IPR018649">
    <property type="entry name" value="SHOCT"/>
</dbReference>
<feature type="domain" description="SPFH" evidence="3">
    <location>
        <begin position="51"/>
        <end position="196"/>
    </location>
</feature>
<dbReference type="InterPro" id="IPR033880">
    <property type="entry name" value="SPFH_YdjI"/>
</dbReference>
<sequence length="437" mass="47077">MGFIQAFMGSLGGTLADQWKDFYGPMPGVPATAAVFPGIPMGVNNKRGANYKGNENVITNGTKVIVPEGTALITIQDGAITNIITEVGGYEYNTEDPNSKSIFAGDGFVDSIVKSSWEKFKFGGIPATSQLLFYVNLKEIPNNRFGTQSEIYWDDAFFGTQVGAITRGTYTLNIIDPILFIKNFVPVKYLIADAEIFDLSDMDNDAAEQLFNEVVGSLSAAFSNYTNDPSRGNRMSRIQGDQIGFAQALAQAVEEGYQWKTSRGLQIAKTAILAIEYDEDTKTLMSDVKKADALAGSRGNSFFQQAAARGMQSAGENGGGANMAFMGMGMNAAGNMMGGVKQPDAGNSYQPNFGAGQVNQNQAYNQGQANQAYNQGQVNQGYNQGQNQAYNQGQASPSPSQDQEDPTEKLIKMKKLLDAGVITEEEFAKMKSDLLGI</sequence>
<reference evidence="4 5" key="1">
    <citation type="submission" date="2024-03" db="EMBL/GenBank/DDBJ databases">
        <title>Human intestinal bacterial collection.</title>
        <authorList>
            <person name="Pauvert C."/>
            <person name="Hitch T.C.A."/>
            <person name="Clavel T."/>
        </authorList>
    </citation>
    <scope>NUCLEOTIDE SEQUENCE [LARGE SCALE GENOMIC DNA]</scope>
    <source>
        <strain evidence="4 5">CLA-SR-H025</strain>
    </source>
</reference>
<feature type="region of interest" description="Disordered" evidence="1">
    <location>
        <begin position="378"/>
        <end position="407"/>
    </location>
</feature>
<dbReference type="RefSeq" id="WP_349170827.1">
    <property type="nucleotide sequence ID" value="NZ_JBBMFO010000018.1"/>
</dbReference>
<dbReference type="Pfam" id="PF09851">
    <property type="entry name" value="SHOCT"/>
    <property type="match status" value="1"/>
</dbReference>
<protein>
    <submittedName>
        <fullName evidence="4">SPFH domain-containing protein</fullName>
    </submittedName>
</protein>
<feature type="domain" description="SHOCT" evidence="2">
    <location>
        <begin position="408"/>
        <end position="435"/>
    </location>
</feature>
<proteinExistence type="predicted"/>
<accession>A0ABV1CH20</accession>
<feature type="compositionally biased region" description="Low complexity" evidence="1">
    <location>
        <begin position="378"/>
        <end position="395"/>
    </location>
</feature>
<gene>
    <name evidence="4" type="ORF">WMO19_06370</name>
</gene>
<evidence type="ECO:0000313" key="5">
    <source>
        <dbReference type="Proteomes" id="UP001447979"/>
    </source>
</evidence>
<keyword evidence="5" id="KW-1185">Reference proteome</keyword>
<comment type="caution">
    <text evidence="4">The sequence shown here is derived from an EMBL/GenBank/DDBJ whole genome shotgun (WGS) entry which is preliminary data.</text>
</comment>
<evidence type="ECO:0000259" key="2">
    <source>
        <dbReference type="Pfam" id="PF09851"/>
    </source>
</evidence>
<evidence type="ECO:0000256" key="1">
    <source>
        <dbReference type="SAM" id="MobiDB-lite"/>
    </source>
</evidence>
<dbReference type="EMBL" id="JBBMFO010000018">
    <property type="protein sequence ID" value="MEQ2401230.1"/>
    <property type="molecule type" value="Genomic_DNA"/>
</dbReference>
<name>A0ABV1CH20_9FIRM</name>
<dbReference type="Pfam" id="PF13421">
    <property type="entry name" value="Band_7_1"/>
    <property type="match status" value="1"/>
</dbReference>
<dbReference type="PANTHER" id="PTHR37826">
    <property type="entry name" value="FLOTILLIN BAND_7_5 DOMAIN PROTEIN"/>
    <property type="match status" value="1"/>
</dbReference>
<dbReference type="CDD" id="cd03408">
    <property type="entry name" value="SPFH_like_u1"/>
    <property type="match status" value="1"/>
</dbReference>